<feature type="compositionally biased region" description="Polar residues" evidence="1">
    <location>
        <begin position="131"/>
        <end position="149"/>
    </location>
</feature>
<feature type="compositionally biased region" description="Low complexity" evidence="1">
    <location>
        <begin position="57"/>
        <end position="77"/>
    </location>
</feature>
<dbReference type="Proteomes" id="UP000789595">
    <property type="component" value="Unassembled WGS sequence"/>
</dbReference>
<proteinExistence type="predicted"/>
<reference evidence="2" key="1">
    <citation type="submission" date="2021-11" db="EMBL/GenBank/DDBJ databases">
        <authorList>
            <consortium name="Genoscope - CEA"/>
            <person name="William W."/>
        </authorList>
    </citation>
    <scope>NUCLEOTIDE SEQUENCE</scope>
</reference>
<organism evidence="2 3">
    <name type="scientific">Pelagomonas calceolata</name>
    <dbReference type="NCBI Taxonomy" id="35677"/>
    <lineage>
        <taxon>Eukaryota</taxon>
        <taxon>Sar</taxon>
        <taxon>Stramenopiles</taxon>
        <taxon>Ochrophyta</taxon>
        <taxon>Pelagophyceae</taxon>
        <taxon>Pelagomonadales</taxon>
        <taxon>Pelagomonadaceae</taxon>
        <taxon>Pelagomonas</taxon>
    </lineage>
</organism>
<sequence>QKKLNHHLHPPPPSPSRSHANQTPTPPSRRARSRQRPAPARASRGCPGARPRRRSPRSSPAWLGLRPLQTAPRAAPAAPTPPSRRARPRRRPRRRRTGAAGVPPTSSRWRRRPAWRSSKTSQYASGRRSHTAGSPSISTDTLGPAHSPSQAPLVTSAFSELLASPSRACCASNLAVAHAPHVRTTSRSGASARLCRTSAQSQQLVLVKRIASMAYSGALLCSLATRAHECDARRSDGLCGLVEIGTAPRRRARA</sequence>
<protein>
    <submittedName>
        <fullName evidence="2">Uncharacterized protein</fullName>
    </submittedName>
</protein>
<dbReference type="EMBL" id="CAKKNE010000006">
    <property type="protein sequence ID" value="CAH0379088.1"/>
    <property type="molecule type" value="Genomic_DNA"/>
</dbReference>
<evidence type="ECO:0000256" key="1">
    <source>
        <dbReference type="SAM" id="MobiDB-lite"/>
    </source>
</evidence>
<evidence type="ECO:0000313" key="3">
    <source>
        <dbReference type="Proteomes" id="UP000789595"/>
    </source>
</evidence>
<comment type="caution">
    <text evidence="2">The sequence shown here is derived from an EMBL/GenBank/DDBJ whole genome shotgun (WGS) entry which is preliminary data.</text>
</comment>
<accession>A0A8J2SWX1</accession>
<gene>
    <name evidence="2" type="ORF">PECAL_6P06880</name>
</gene>
<keyword evidence="3" id="KW-1185">Reference proteome</keyword>
<evidence type="ECO:0000313" key="2">
    <source>
        <dbReference type="EMBL" id="CAH0379088.1"/>
    </source>
</evidence>
<dbReference type="AlphaFoldDB" id="A0A8J2SWX1"/>
<feature type="non-terminal residue" evidence="2">
    <location>
        <position position="1"/>
    </location>
</feature>
<feature type="compositionally biased region" description="Low complexity" evidence="1">
    <location>
        <begin position="36"/>
        <end position="49"/>
    </location>
</feature>
<name>A0A8J2SWX1_9STRA</name>
<feature type="compositionally biased region" description="Basic residues" evidence="1">
    <location>
        <begin position="84"/>
        <end position="97"/>
    </location>
</feature>
<feature type="region of interest" description="Disordered" evidence="1">
    <location>
        <begin position="1"/>
        <end position="149"/>
    </location>
</feature>